<organism evidence="1 2">
    <name type="scientific">Arcicella aquatica</name>
    <dbReference type="NCBI Taxonomy" id="217141"/>
    <lineage>
        <taxon>Bacteria</taxon>
        <taxon>Pseudomonadati</taxon>
        <taxon>Bacteroidota</taxon>
        <taxon>Cytophagia</taxon>
        <taxon>Cytophagales</taxon>
        <taxon>Flectobacillaceae</taxon>
        <taxon>Arcicella</taxon>
    </lineage>
</organism>
<dbReference type="RefSeq" id="WP_323250819.1">
    <property type="nucleotide sequence ID" value="NZ_JAYFUL010000028.1"/>
</dbReference>
<evidence type="ECO:0000313" key="2">
    <source>
        <dbReference type="Proteomes" id="UP001304671"/>
    </source>
</evidence>
<reference evidence="1 2" key="1">
    <citation type="submission" date="2023-12" db="EMBL/GenBank/DDBJ databases">
        <title>Novel species of the genus Arcicella isolated from rivers.</title>
        <authorList>
            <person name="Lu H."/>
        </authorList>
    </citation>
    <scope>NUCLEOTIDE SEQUENCE [LARGE SCALE GENOMIC DNA]</scope>
    <source>
        <strain evidence="1 2">LMG 21963</strain>
    </source>
</reference>
<dbReference type="EMBL" id="JAYFUL010000028">
    <property type="protein sequence ID" value="MEA5259317.1"/>
    <property type="molecule type" value="Genomic_DNA"/>
</dbReference>
<evidence type="ECO:0000313" key="1">
    <source>
        <dbReference type="EMBL" id="MEA5259317.1"/>
    </source>
</evidence>
<accession>A0ABU5QQF6</accession>
<sequence length="90" mass="10143">MVTLNLINSNDLRATRHIAIAKNGDIYAKLSKRKDGKGLYLLKDSKNDGIIDETKLFGDYPDSDVVIDEDLNGTFFKIEYHKKGKLGLKN</sequence>
<comment type="caution">
    <text evidence="1">The sequence shown here is derived from an EMBL/GenBank/DDBJ whole genome shotgun (WGS) entry which is preliminary data.</text>
</comment>
<keyword evidence="2" id="KW-1185">Reference proteome</keyword>
<name>A0ABU5QQF6_9BACT</name>
<gene>
    <name evidence="1" type="ORF">VB264_16080</name>
</gene>
<proteinExistence type="predicted"/>
<dbReference type="Proteomes" id="UP001304671">
    <property type="component" value="Unassembled WGS sequence"/>
</dbReference>
<protein>
    <submittedName>
        <fullName evidence="1">Uncharacterized protein</fullName>
    </submittedName>
</protein>